<organism evidence="2 3">
    <name type="scientific">Rosa chinensis</name>
    <name type="common">China rose</name>
    <dbReference type="NCBI Taxonomy" id="74649"/>
    <lineage>
        <taxon>Eukaryota</taxon>
        <taxon>Viridiplantae</taxon>
        <taxon>Streptophyta</taxon>
        <taxon>Embryophyta</taxon>
        <taxon>Tracheophyta</taxon>
        <taxon>Spermatophyta</taxon>
        <taxon>Magnoliopsida</taxon>
        <taxon>eudicotyledons</taxon>
        <taxon>Gunneridae</taxon>
        <taxon>Pentapetalae</taxon>
        <taxon>rosids</taxon>
        <taxon>fabids</taxon>
        <taxon>Rosales</taxon>
        <taxon>Rosaceae</taxon>
        <taxon>Rosoideae</taxon>
        <taxon>Rosoideae incertae sedis</taxon>
        <taxon>Rosa</taxon>
    </lineage>
</organism>
<dbReference type="Proteomes" id="UP000238479">
    <property type="component" value="Chromosome 4"/>
</dbReference>
<gene>
    <name evidence="2" type="ORF">RchiOBHm_Chr4g0444211</name>
</gene>
<protein>
    <submittedName>
        <fullName evidence="2">Uncharacterized protein</fullName>
    </submittedName>
</protein>
<proteinExistence type="predicted"/>
<evidence type="ECO:0000313" key="3">
    <source>
        <dbReference type="Proteomes" id="UP000238479"/>
    </source>
</evidence>
<name>A0A2P6R425_ROSCH</name>
<keyword evidence="1" id="KW-0812">Transmembrane</keyword>
<keyword evidence="1" id="KW-0472">Membrane</keyword>
<sequence>MYSSSLFLFLLLFFLSHLLSVIRLSRLLLSFFLSFKVQTLKTQTLSHPPSPLSVFFSTSLYFPFLILSLYLLFHFILFLSSSPCSLLLFLSFLLFFSFSFLVLYSPLSLSFLSPTVNHPKPNPSYLLTKN</sequence>
<comment type="caution">
    <text evidence="2">The sequence shown here is derived from an EMBL/GenBank/DDBJ whole genome shotgun (WGS) entry which is preliminary data.</text>
</comment>
<dbReference type="EMBL" id="PDCK01000042">
    <property type="protein sequence ID" value="PRQ41191.1"/>
    <property type="molecule type" value="Genomic_DNA"/>
</dbReference>
<feature type="transmembrane region" description="Helical" evidence="1">
    <location>
        <begin position="60"/>
        <end position="79"/>
    </location>
</feature>
<feature type="transmembrane region" description="Helical" evidence="1">
    <location>
        <begin position="86"/>
        <end position="107"/>
    </location>
</feature>
<accession>A0A2P6R425</accession>
<reference evidence="2 3" key="1">
    <citation type="journal article" date="2018" name="Nat. Genet.">
        <title>The Rosa genome provides new insights in the design of modern roses.</title>
        <authorList>
            <person name="Bendahmane M."/>
        </authorList>
    </citation>
    <scope>NUCLEOTIDE SEQUENCE [LARGE SCALE GENOMIC DNA]</scope>
    <source>
        <strain evidence="3">cv. Old Blush</strain>
    </source>
</reference>
<evidence type="ECO:0000313" key="2">
    <source>
        <dbReference type="EMBL" id="PRQ41191.1"/>
    </source>
</evidence>
<evidence type="ECO:0000256" key="1">
    <source>
        <dbReference type="SAM" id="Phobius"/>
    </source>
</evidence>
<keyword evidence="3" id="KW-1185">Reference proteome</keyword>
<keyword evidence="1" id="KW-1133">Transmembrane helix</keyword>
<dbReference type="Gramene" id="PRQ41191">
    <property type="protein sequence ID" value="PRQ41191"/>
    <property type="gene ID" value="RchiOBHm_Chr4g0444211"/>
</dbReference>
<dbReference type="AlphaFoldDB" id="A0A2P6R425"/>